<evidence type="ECO:0000259" key="1">
    <source>
        <dbReference type="Pfam" id="PF10703"/>
    </source>
</evidence>
<dbReference type="EMBL" id="JAQJAC010000001">
    <property type="protein sequence ID" value="KAJ5600516.1"/>
    <property type="molecule type" value="Genomic_DNA"/>
</dbReference>
<keyword evidence="3" id="KW-1185">Reference proteome</keyword>
<sequence>MASTKSNGFVSVSQWPKLEELSVGFDEHLMPASFALVDETISIKFEGHALIIHHFESETLLKWEVITGPEKSLKGTNKYKAFEVRPGNFFIDFYKPEFEEHVSLILNRSTGQVIAGLSRLDRTKAEQRTTTELVKFR</sequence>
<name>A0AAD6E4F5_9EURO</name>
<proteinExistence type="predicted"/>
<reference evidence="2 3" key="1">
    <citation type="journal article" date="2023" name="IMA Fungus">
        <title>Comparative genomic study of the Penicillium genus elucidates a diverse pangenome and 15 lateral gene transfer events.</title>
        <authorList>
            <person name="Petersen C."/>
            <person name="Sorensen T."/>
            <person name="Nielsen M.R."/>
            <person name="Sondergaard T.E."/>
            <person name="Sorensen J.L."/>
            <person name="Fitzpatrick D.A."/>
            <person name="Frisvad J.C."/>
            <person name="Nielsen K.L."/>
        </authorList>
    </citation>
    <scope>NUCLEOTIDE SEQUENCE [LARGE SCALE GENOMIC DNA]</scope>
    <source>
        <strain evidence="2 3">IBT 29057</strain>
    </source>
</reference>
<evidence type="ECO:0000313" key="3">
    <source>
        <dbReference type="Proteomes" id="UP001216150"/>
    </source>
</evidence>
<protein>
    <submittedName>
        <fullName evidence="2">Molybdenum cofactor biosynthesis protein F</fullName>
    </submittedName>
</protein>
<comment type="caution">
    <text evidence="2">The sequence shown here is derived from an EMBL/GenBank/DDBJ whole genome shotgun (WGS) entry which is preliminary data.</text>
</comment>
<dbReference type="Pfam" id="PF10703">
    <property type="entry name" value="MoaF"/>
    <property type="match status" value="1"/>
</dbReference>
<dbReference type="AlphaFoldDB" id="A0AAD6E4F5"/>
<feature type="domain" description="Molybdenum cofactor biosynthesis protein F N-terminal" evidence="1">
    <location>
        <begin position="13"/>
        <end position="120"/>
    </location>
</feature>
<gene>
    <name evidence="2" type="ORF">N7450_001583</name>
</gene>
<dbReference type="Proteomes" id="UP001216150">
    <property type="component" value="Unassembled WGS sequence"/>
</dbReference>
<dbReference type="InterPro" id="IPR024724">
    <property type="entry name" value="MoaF_N"/>
</dbReference>
<accession>A0AAD6E4F5</accession>
<evidence type="ECO:0000313" key="2">
    <source>
        <dbReference type="EMBL" id="KAJ5600516.1"/>
    </source>
</evidence>
<organism evidence="2 3">
    <name type="scientific">Penicillium hetheringtonii</name>
    <dbReference type="NCBI Taxonomy" id="911720"/>
    <lineage>
        <taxon>Eukaryota</taxon>
        <taxon>Fungi</taxon>
        <taxon>Dikarya</taxon>
        <taxon>Ascomycota</taxon>
        <taxon>Pezizomycotina</taxon>
        <taxon>Eurotiomycetes</taxon>
        <taxon>Eurotiomycetidae</taxon>
        <taxon>Eurotiales</taxon>
        <taxon>Aspergillaceae</taxon>
        <taxon>Penicillium</taxon>
    </lineage>
</organism>